<comment type="caution">
    <text evidence="2">The sequence shown here is derived from an EMBL/GenBank/DDBJ whole genome shotgun (WGS) entry which is preliminary data.</text>
</comment>
<keyword evidence="3" id="KW-1185">Reference proteome</keyword>
<proteinExistence type="predicted"/>
<keyword evidence="1" id="KW-0732">Signal</keyword>
<sequence>MTLKIMLAAALLAAGAAPTKAYEPWEGPPLHLKGAIVEAVVPGRVASGVLAVWSRVRVRAADGAAIDLFSLHMDETERLPGLGQVCDFDYHVGRLGGSWGDGLPTDSSWPMIDAFTCGPATT</sequence>
<dbReference type="RefSeq" id="WP_307351065.1">
    <property type="nucleotide sequence ID" value="NZ_JAUSVS010000007.1"/>
</dbReference>
<name>A0ABU0IUB4_9CAUL</name>
<organism evidence="2 3">
    <name type="scientific">Caulobacter ginsengisoli</name>
    <dbReference type="NCBI Taxonomy" id="400775"/>
    <lineage>
        <taxon>Bacteria</taxon>
        <taxon>Pseudomonadati</taxon>
        <taxon>Pseudomonadota</taxon>
        <taxon>Alphaproteobacteria</taxon>
        <taxon>Caulobacterales</taxon>
        <taxon>Caulobacteraceae</taxon>
        <taxon>Caulobacter</taxon>
    </lineage>
</organism>
<evidence type="ECO:0000313" key="3">
    <source>
        <dbReference type="Proteomes" id="UP001228905"/>
    </source>
</evidence>
<gene>
    <name evidence="2" type="ORF">QO010_003392</name>
</gene>
<reference evidence="2 3" key="1">
    <citation type="submission" date="2023-07" db="EMBL/GenBank/DDBJ databases">
        <title>Genomic Encyclopedia of Type Strains, Phase IV (KMG-IV): sequencing the most valuable type-strain genomes for metagenomic binning, comparative biology and taxonomic classification.</title>
        <authorList>
            <person name="Goeker M."/>
        </authorList>
    </citation>
    <scope>NUCLEOTIDE SEQUENCE [LARGE SCALE GENOMIC DNA]</scope>
    <source>
        <strain evidence="2 3">DSM 18695</strain>
    </source>
</reference>
<evidence type="ECO:0000256" key="1">
    <source>
        <dbReference type="SAM" id="SignalP"/>
    </source>
</evidence>
<feature type="signal peptide" evidence="1">
    <location>
        <begin position="1"/>
        <end position="21"/>
    </location>
</feature>
<evidence type="ECO:0008006" key="4">
    <source>
        <dbReference type="Google" id="ProtNLM"/>
    </source>
</evidence>
<accession>A0ABU0IUB4</accession>
<dbReference type="Proteomes" id="UP001228905">
    <property type="component" value="Unassembled WGS sequence"/>
</dbReference>
<evidence type="ECO:0000313" key="2">
    <source>
        <dbReference type="EMBL" id="MDQ0465603.1"/>
    </source>
</evidence>
<protein>
    <recommendedName>
        <fullName evidence="4">DUF2155 domain-containing protein</fullName>
    </recommendedName>
</protein>
<feature type="chain" id="PRO_5046824428" description="DUF2155 domain-containing protein" evidence="1">
    <location>
        <begin position="22"/>
        <end position="122"/>
    </location>
</feature>
<dbReference type="EMBL" id="JAUSVS010000007">
    <property type="protein sequence ID" value="MDQ0465603.1"/>
    <property type="molecule type" value="Genomic_DNA"/>
</dbReference>